<keyword evidence="5" id="KW-0812">Transmembrane</keyword>
<dbReference type="GO" id="GO:0006629">
    <property type="term" value="P:lipid metabolic process"/>
    <property type="evidence" value="ECO:0007669"/>
    <property type="project" value="UniProtKB-KW"/>
</dbReference>
<evidence type="ECO:0000256" key="1">
    <source>
        <dbReference type="ARBA" id="ARBA00004477"/>
    </source>
</evidence>
<evidence type="ECO:0000256" key="5">
    <source>
        <dbReference type="ARBA" id="ARBA00022692"/>
    </source>
</evidence>
<proteinExistence type="inferred from homology"/>
<keyword evidence="9" id="KW-0472">Membrane</keyword>
<evidence type="ECO:0000256" key="3">
    <source>
        <dbReference type="ARBA" id="ARBA00022516"/>
    </source>
</evidence>
<evidence type="ECO:0000313" key="12">
    <source>
        <dbReference type="EMBL" id="ETO25251.1"/>
    </source>
</evidence>
<evidence type="ECO:0000256" key="11">
    <source>
        <dbReference type="SAM" id="MobiDB-lite"/>
    </source>
</evidence>
<comment type="similarity">
    <text evidence="2">Belongs to the diacylglycerol acyltransferase family.</text>
</comment>
<keyword evidence="7" id="KW-1133">Transmembrane helix</keyword>
<evidence type="ECO:0000256" key="2">
    <source>
        <dbReference type="ARBA" id="ARBA00005420"/>
    </source>
</evidence>
<comment type="caution">
    <text evidence="12">The sequence shown here is derived from an EMBL/GenBank/DDBJ whole genome shotgun (WGS) entry which is preliminary data.</text>
</comment>
<evidence type="ECO:0000256" key="7">
    <source>
        <dbReference type="ARBA" id="ARBA00022989"/>
    </source>
</evidence>
<evidence type="ECO:0008006" key="14">
    <source>
        <dbReference type="Google" id="ProtNLM"/>
    </source>
</evidence>
<dbReference type="EMBL" id="ASPP01008668">
    <property type="protein sequence ID" value="ETO25251.1"/>
    <property type="molecule type" value="Genomic_DNA"/>
</dbReference>
<feature type="compositionally biased region" description="Low complexity" evidence="11">
    <location>
        <begin position="78"/>
        <end position="93"/>
    </location>
</feature>
<feature type="region of interest" description="Disordered" evidence="11">
    <location>
        <begin position="78"/>
        <end position="103"/>
    </location>
</feature>
<feature type="non-terminal residue" evidence="12">
    <location>
        <position position="1"/>
    </location>
</feature>
<reference evidence="12 13" key="1">
    <citation type="journal article" date="2013" name="Curr. Biol.">
        <title>The Genome of the Foraminiferan Reticulomyxa filosa.</title>
        <authorList>
            <person name="Glockner G."/>
            <person name="Hulsmann N."/>
            <person name="Schleicher M."/>
            <person name="Noegel A.A."/>
            <person name="Eichinger L."/>
            <person name="Gallinger C."/>
            <person name="Pawlowski J."/>
            <person name="Sierra R."/>
            <person name="Euteneuer U."/>
            <person name="Pillet L."/>
            <person name="Moustafa A."/>
            <person name="Platzer M."/>
            <person name="Groth M."/>
            <person name="Szafranski K."/>
            <person name="Schliwa M."/>
        </authorList>
    </citation>
    <scope>NUCLEOTIDE SEQUENCE [LARGE SCALE GENOMIC DNA]</scope>
</reference>
<accession>X6NGZ1</accession>
<name>X6NGZ1_RETFI</name>
<dbReference type="OrthoDB" id="264532at2759"/>
<evidence type="ECO:0000256" key="9">
    <source>
        <dbReference type="ARBA" id="ARBA00023136"/>
    </source>
</evidence>
<dbReference type="InterPro" id="IPR007130">
    <property type="entry name" value="DAGAT"/>
</dbReference>
<dbReference type="GO" id="GO:0008374">
    <property type="term" value="F:O-acyltransferase activity"/>
    <property type="evidence" value="ECO:0007669"/>
    <property type="project" value="InterPro"/>
</dbReference>
<evidence type="ECO:0000256" key="4">
    <source>
        <dbReference type="ARBA" id="ARBA00022679"/>
    </source>
</evidence>
<keyword evidence="8" id="KW-0443">Lipid metabolism</keyword>
<evidence type="ECO:0000313" key="13">
    <source>
        <dbReference type="Proteomes" id="UP000023152"/>
    </source>
</evidence>
<gene>
    <name evidence="12" type="ORF">RFI_11886</name>
</gene>
<dbReference type="GO" id="GO:0005789">
    <property type="term" value="C:endoplasmic reticulum membrane"/>
    <property type="evidence" value="ECO:0007669"/>
    <property type="project" value="UniProtKB-SubCell"/>
</dbReference>
<dbReference type="Pfam" id="PF03982">
    <property type="entry name" value="DAGAT"/>
    <property type="match status" value="1"/>
</dbReference>
<dbReference type="PANTHER" id="PTHR12317">
    <property type="entry name" value="DIACYLGLYCEROL O-ACYLTRANSFERASE"/>
    <property type="match status" value="1"/>
</dbReference>
<organism evidence="12 13">
    <name type="scientific">Reticulomyxa filosa</name>
    <dbReference type="NCBI Taxonomy" id="46433"/>
    <lineage>
        <taxon>Eukaryota</taxon>
        <taxon>Sar</taxon>
        <taxon>Rhizaria</taxon>
        <taxon>Retaria</taxon>
        <taxon>Foraminifera</taxon>
        <taxon>Monothalamids</taxon>
        <taxon>Reticulomyxidae</taxon>
        <taxon>Reticulomyxa</taxon>
    </lineage>
</organism>
<keyword evidence="10" id="KW-0012">Acyltransferase</keyword>
<evidence type="ECO:0000256" key="6">
    <source>
        <dbReference type="ARBA" id="ARBA00022824"/>
    </source>
</evidence>
<dbReference type="AlphaFoldDB" id="X6NGZ1"/>
<dbReference type="Proteomes" id="UP000023152">
    <property type="component" value="Unassembled WGS sequence"/>
</dbReference>
<comment type="subcellular location">
    <subcellularLocation>
        <location evidence="1">Endoplasmic reticulum membrane</location>
        <topology evidence="1">Multi-pass membrane protein</topology>
    </subcellularLocation>
</comment>
<protein>
    <recommendedName>
        <fullName evidence="14">Acyltransferase</fullName>
    </recommendedName>
</protein>
<keyword evidence="4" id="KW-0808">Transferase</keyword>
<keyword evidence="3" id="KW-0444">Lipid biosynthesis</keyword>
<evidence type="ECO:0000256" key="8">
    <source>
        <dbReference type="ARBA" id="ARBA00023098"/>
    </source>
</evidence>
<sequence length="233" mass="26563">KCWKREMETDVVFHVPFVRHILLWYGAISVSKASLMKHLKNHENVGLLMDGIAGIFAQHNKRNKHLDHHFQQHDEIASAKSTSSFDSDSSSNERNNDATKNNGDVYAQIKKRTGIAKLALETGSNVIPGFGFGNANVFTAVFDNYGVLEWLSRKIRASLLVFYGRYGLPIPFRVPCYYVYGRVIENKYANHPIKHPTEGQIAELHEQILKGFQEMFDAHKHIYGYPNAKLVFV</sequence>
<keyword evidence="6" id="KW-0256">Endoplasmic reticulum</keyword>
<evidence type="ECO:0000256" key="10">
    <source>
        <dbReference type="ARBA" id="ARBA00023315"/>
    </source>
</evidence>
<keyword evidence="13" id="KW-1185">Reference proteome</keyword>